<dbReference type="GO" id="GO:0008237">
    <property type="term" value="F:metallopeptidase activity"/>
    <property type="evidence" value="ECO:0007669"/>
    <property type="project" value="UniProtKB-KW"/>
</dbReference>
<dbReference type="Proteomes" id="UP000192140">
    <property type="component" value="Unassembled WGS sequence"/>
</dbReference>
<dbReference type="InterPro" id="IPR000594">
    <property type="entry name" value="ThiF_NAD_FAD-bd"/>
</dbReference>
<feature type="domain" description="THIF-type NAD/FAD binding fold" evidence="6">
    <location>
        <begin position="376"/>
        <end position="485"/>
    </location>
</feature>
<dbReference type="GO" id="GO:0046872">
    <property type="term" value="F:metal ion binding"/>
    <property type="evidence" value="ECO:0007669"/>
    <property type="project" value="UniProtKB-KW"/>
</dbReference>
<dbReference type="InterPro" id="IPR032865">
    <property type="entry name" value="Prok-E2_A"/>
</dbReference>
<dbReference type="InterPro" id="IPR028090">
    <property type="entry name" value="JAB_dom_prok"/>
</dbReference>
<evidence type="ECO:0000256" key="5">
    <source>
        <dbReference type="ARBA" id="ARBA00023049"/>
    </source>
</evidence>
<keyword evidence="9" id="KW-1185">Reference proteome</keyword>
<dbReference type="AlphaFoldDB" id="A0A1S7U726"/>
<reference evidence="8" key="1">
    <citation type="submission" date="2016-01" db="EMBL/GenBank/DDBJ databases">
        <authorList>
            <person name="Regsiter A."/>
            <person name="william w."/>
        </authorList>
    </citation>
    <scope>NUCLEOTIDE SEQUENCE</scope>
    <source>
        <strain evidence="8">NCPPB 1641</strain>
    </source>
</reference>
<dbReference type="SUPFAM" id="SSF69572">
    <property type="entry name" value="Activating enzymes of the ubiquitin-like proteins"/>
    <property type="match status" value="1"/>
</dbReference>
<comment type="caution">
    <text evidence="8">The sequence shown here is derived from an EMBL/GenBank/DDBJ whole genome shotgun (WGS) entry which is preliminary data.</text>
</comment>
<proteinExistence type="predicted"/>
<dbReference type="InterPro" id="IPR035985">
    <property type="entry name" value="Ubiquitin-activating_enz"/>
</dbReference>
<dbReference type="Pfam" id="PF00899">
    <property type="entry name" value="ThiF"/>
    <property type="match status" value="1"/>
</dbReference>
<dbReference type="Gene3D" id="3.40.140.10">
    <property type="entry name" value="Cytidine Deaminase, domain 2"/>
    <property type="match status" value="1"/>
</dbReference>
<dbReference type="EMBL" id="FCNP01000048">
    <property type="protein sequence ID" value="CVI62720.1"/>
    <property type="molecule type" value="Genomic_DNA"/>
</dbReference>
<dbReference type="Gene3D" id="3.40.50.720">
    <property type="entry name" value="NAD(P)-binding Rossmann-like Domain"/>
    <property type="match status" value="1"/>
</dbReference>
<protein>
    <submittedName>
        <fullName evidence="8">Uncharacterized protein</fullName>
    </submittedName>
</protein>
<keyword evidence="5" id="KW-0482">Metalloprotease</keyword>
<keyword evidence="3" id="KW-0378">Hydrolase</keyword>
<dbReference type="GO" id="GO:0006508">
    <property type="term" value="P:proteolysis"/>
    <property type="evidence" value="ECO:0007669"/>
    <property type="project" value="UniProtKB-KW"/>
</dbReference>
<evidence type="ECO:0000256" key="4">
    <source>
        <dbReference type="ARBA" id="ARBA00022833"/>
    </source>
</evidence>
<dbReference type="Pfam" id="PF14457">
    <property type="entry name" value="Prok-E2_A"/>
    <property type="match status" value="1"/>
</dbReference>
<feature type="domain" description="JAB" evidence="7">
    <location>
        <begin position="629"/>
        <end position="726"/>
    </location>
</feature>
<evidence type="ECO:0000313" key="8">
    <source>
        <dbReference type="EMBL" id="CVI62720.1"/>
    </source>
</evidence>
<dbReference type="SUPFAM" id="SSF102712">
    <property type="entry name" value="JAB1/MPN domain"/>
    <property type="match status" value="1"/>
</dbReference>
<evidence type="ECO:0000256" key="1">
    <source>
        <dbReference type="ARBA" id="ARBA00022670"/>
    </source>
</evidence>
<evidence type="ECO:0000256" key="2">
    <source>
        <dbReference type="ARBA" id="ARBA00022723"/>
    </source>
</evidence>
<keyword evidence="2" id="KW-0479">Metal-binding</keyword>
<dbReference type="Pfam" id="PF14464">
    <property type="entry name" value="Prok-JAB"/>
    <property type="match status" value="1"/>
</dbReference>
<evidence type="ECO:0000313" key="9">
    <source>
        <dbReference type="Proteomes" id="UP000192140"/>
    </source>
</evidence>
<name>A0A1S7U726_9HYPH</name>
<evidence type="ECO:0000256" key="3">
    <source>
        <dbReference type="ARBA" id="ARBA00022801"/>
    </source>
</evidence>
<evidence type="ECO:0000259" key="7">
    <source>
        <dbReference type="Pfam" id="PF14464"/>
    </source>
</evidence>
<keyword evidence="4" id="KW-0862">Zinc</keyword>
<gene>
    <name evidence="8" type="ORF">AGR7A_pAt10062</name>
</gene>
<keyword evidence="1" id="KW-0645">Protease</keyword>
<organism evidence="8 9">
    <name type="scientific">Agrobacterium deltaense NCPPB 1641</name>
    <dbReference type="NCBI Taxonomy" id="1183425"/>
    <lineage>
        <taxon>Bacteria</taxon>
        <taxon>Pseudomonadati</taxon>
        <taxon>Pseudomonadota</taxon>
        <taxon>Alphaproteobacteria</taxon>
        <taxon>Hyphomicrobiales</taxon>
        <taxon>Rhizobiaceae</taxon>
        <taxon>Rhizobium/Agrobacterium group</taxon>
        <taxon>Agrobacterium</taxon>
    </lineage>
</organism>
<evidence type="ECO:0000259" key="6">
    <source>
        <dbReference type="Pfam" id="PF00899"/>
    </source>
</evidence>
<sequence length="755" mass="82955">MQQPLFLRGLDNTMWQPENSIEIERSALKSPLARSLAAHIFGASSEFATLRECRLMDKMGVEIVSFEIQVDLPQRPVYPINPVETISVCFFRESDHAPAVLVARPDFPDTPHQNLVPSGHPCALCIDDRPWVDIRSGYTASELMLRIQTWFAKASQGELHGDDQPFDPFFAYAGGHQIIVSADGERAMNDRTPLNVIASDSRLRFLIVGAANQARQRSVQLQVHILHVDVEPQAMRRIRFAPRTLLELSEMLVERGVDFSTLLQTSILDWHAVGKNDSEDRWIFCILLRMPQVHPHTGAVGATMPMAFICEASPGEIGVRMGVLDRNTSGSARGIQFVRRLSTTLNLMGLDLPVYYAPVHYELDAQRGTTIAGKTTVDKRHMVMIGAGSLGSSVSETLAREGLFSWTIVDDDDFLPHNVARHTLTSADLGHGKAEKLAKRLRLIRPDTDSAFIQENVLRVPRCGELEQALAHGELLFDASASVPVSRFLADHPSPARRVCAFFTPNGKSAVLMIESSDRSTNLRDLEACYLHAIAGNPVFTDHLGAPRQLRYTGACRALTNRIPASSLAILTGLIAHGISTNIMASEPVVKIWTIDDRGSVSCVDPEAQVECHSVDSWTILLPRLLSLELRQRRALALPNETGGPLTGIIDYNAKTIAITHALPAPVDSVGLPTSFVRGTRRLRQAIEQAQARTGGQTRYIGEWHSHPLGASASPSGTDLKQIADLSMILNLDGMPALSLILAENETSILIGEMR</sequence>
<accession>A0A1S7U726</accession>
<dbReference type="GO" id="GO:0008641">
    <property type="term" value="F:ubiquitin-like modifier activating enzyme activity"/>
    <property type="evidence" value="ECO:0007669"/>
    <property type="project" value="InterPro"/>
</dbReference>